<feature type="transmembrane region" description="Helical" evidence="7">
    <location>
        <begin position="86"/>
        <end position="107"/>
    </location>
</feature>
<keyword evidence="4 7" id="KW-0812">Transmembrane</keyword>
<dbReference type="CDD" id="cd06261">
    <property type="entry name" value="TM_PBP2"/>
    <property type="match status" value="1"/>
</dbReference>
<evidence type="ECO:0000256" key="5">
    <source>
        <dbReference type="ARBA" id="ARBA00022989"/>
    </source>
</evidence>
<dbReference type="PROSITE" id="PS50928">
    <property type="entry name" value="ABC_TM1"/>
    <property type="match status" value="1"/>
</dbReference>
<proteinExistence type="inferred from homology"/>
<feature type="transmembrane region" description="Helical" evidence="7">
    <location>
        <begin position="23"/>
        <end position="49"/>
    </location>
</feature>
<dbReference type="InterPro" id="IPR035906">
    <property type="entry name" value="MetI-like_sf"/>
</dbReference>
<evidence type="ECO:0000313" key="9">
    <source>
        <dbReference type="EMBL" id="MXY95742.1"/>
    </source>
</evidence>
<feature type="transmembrane region" description="Helical" evidence="7">
    <location>
        <begin position="167"/>
        <end position="190"/>
    </location>
</feature>
<feature type="transmembrane region" description="Helical" evidence="7">
    <location>
        <begin position="225"/>
        <end position="248"/>
    </location>
</feature>
<keyword evidence="6 7" id="KW-0472">Membrane</keyword>
<comment type="similarity">
    <text evidence="7">Belongs to the binding-protein-dependent transport system permease family.</text>
</comment>
<evidence type="ECO:0000256" key="7">
    <source>
        <dbReference type="RuleBase" id="RU363032"/>
    </source>
</evidence>
<keyword evidence="2 7" id="KW-0813">Transport</keyword>
<evidence type="ECO:0000256" key="3">
    <source>
        <dbReference type="ARBA" id="ARBA00022475"/>
    </source>
</evidence>
<dbReference type="AlphaFoldDB" id="A0A6B0Z1I9"/>
<dbReference type="PANTHER" id="PTHR30193">
    <property type="entry name" value="ABC TRANSPORTER PERMEASE PROTEIN"/>
    <property type="match status" value="1"/>
</dbReference>
<comment type="subcellular location">
    <subcellularLocation>
        <location evidence="1 7">Cell membrane</location>
        <topology evidence="1 7">Multi-pass membrane protein</topology>
    </subcellularLocation>
</comment>
<dbReference type="EMBL" id="VXRG01000169">
    <property type="protein sequence ID" value="MXY95742.1"/>
    <property type="molecule type" value="Genomic_DNA"/>
</dbReference>
<dbReference type="Pfam" id="PF00528">
    <property type="entry name" value="BPD_transp_1"/>
    <property type="match status" value="1"/>
</dbReference>
<name>A0A6B0Z1I9_9CHLR</name>
<dbReference type="SUPFAM" id="SSF161098">
    <property type="entry name" value="MetI-like"/>
    <property type="match status" value="1"/>
</dbReference>
<dbReference type="InterPro" id="IPR000515">
    <property type="entry name" value="MetI-like"/>
</dbReference>
<dbReference type="PANTHER" id="PTHR30193:SF37">
    <property type="entry name" value="INNER MEMBRANE ABC TRANSPORTER PERMEASE PROTEIN YCJO"/>
    <property type="match status" value="1"/>
</dbReference>
<feature type="transmembrane region" description="Helical" evidence="7">
    <location>
        <begin position="268"/>
        <end position="294"/>
    </location>
</feature>
<accession>A0A6B0Z1I9</accession>
<keyword evidence="3" id="KW-1003">Cell membrane</keyword>
<feature type="domain" description="ABC transmembrane type-1" evidence="8">
    <location>
        <begin position="82"/>
        <end position="295"/>
    </location>
</feature>
<comment type="caution">
    <text evidence="9">The sequence shown here is derived from an EMBL/GenBank/DDBJ whole genome shotgun (WGS) entry which is preliminary data.</text>
</comment>
<gene>
    <name evidence="9" type="ORF">F4Y42_20070</name>
</gene>
<organism evidence="9">
    <name type="scientific">Caldilineaceae bacterium SB0664_bin_27</name>
    <dbReference type="NCBI Taxonomy" id="2605260"/>
    <lineage>
        <taxon>Bacteria</taxon>
        <taxon>Bacillati</taxon>
        <taxon>Chloroflexota</taxon>
        <taxon>Caldilineae</taxon>
        <taxon>Caldilineales</taxon>
        <taxon>Caldilineaceae</taxon>
    </lineage>
</organism>
<evidence type="ECO:0000256" key="4">
    <source>
        <dbReference type="ARBA" id="ARBA00022692"/>
    </source>
</evidence>
<dbReference type="Gene3D" id="1.10.3720.10">
    <property type="entry name" value="MetI-like"/>
    <property type="match status" value="1"/>
</dbReference>
<dbReference type="InterPro" id="IPR051393">
    <property type="entry name" value="ABC_transporter_permease"/>
</dbReference>
<evidence type="ECO:0000259" key="8">
    <source>
        <dbReference type="PROSITE" id="PS50928"/>
    </source>
</evidence>
<dbReference type="GO" id="GO:0005886">
    <property type="term" value="C:plasma membrane"/>
    <property type="evidence" value="ECO:0007669"/>
    <property type="project" value="UniProtKB-SubCell"/>
</dbReference>
<evidence type="ECO:0000256" key="1">
    <source>
        <dbReference type="ARBA" id="ARBA00004651"/>
    </source>
</evidence>
<protein>
    <submittedName>
        <fullName evidence="9">Sugar ABC transporter permease</fullName>
    </submittedName>
</protein>
<evidence type="ECO:0000256" key="6">
    <source>
        <dbReference type="ARBA" id="ARBA00023136"/>
    </source>
</evidence>
<sequence>MIQTITQKFTGSRSTLRAAEHRFIIIALVPTILFYMTVKFYPIFFAFFISMHEWSLFGNVSPFVGLDNYALLAKDSLFYKVMWNTMYRTFAGTFLGAFCSLIVALILNPIKRGSILLRLIYFLPVMTSVIASATIWKWMLQTRFGLLNQLLSFLGIQPVPWLQSTTWAMPSIIVMGIWGGIGFTVIIYLAGLKGIPKDYYEAAEIDGASSIQLALKITLPLLKPVVSFVLITGVIGGFSGGFQAIYMMTGGGPLDSTRVLALHIYDYAFQRMFMGQASSMSFVLFAIVLILTLVQFKLQRVDWEL</sequence>
<feature type="transmembrane region" description="Helical" evidence="7">
    <location>
        <begin position="119"/>
        <end position="139"/>
    </location>
</feature>
<keyword evidence="5 7" id="KW-1133">Transmembrane helix</keyword>
<dbReference type="GO" id="GO:0055085">
    <property type="term" value="P:transmembrane transport"/>
    <property type="evidence" value="ECO:0007669"/>
    <property type="project" value="InterPro"/>
</dbReference>
<reference evidence="9" key="1">
    <citation type="submission" date="2019-09" db="EMBL/GenBank/DDBJ databases">
        <title>Characterisation of the sponge microbiome using genome-centric metagenomics.</title>
        <authorList>
            <person name="Engelberts J.P."/>
            <person name="Robbins S.J."/>
            <person name="De Goeij J.M."/>
            <person name="Aranda M."/>
            <person name="Bell S.C."/>
            <person name="Webster N.S."/>
        </authorList>
    </citation>
    <scope>NUCLEOTIDE SEQUENCE</scope>
    <source>
        <strain evidence="9">SB0664_bin_27</strain>
    </source>
</reference>
<evidence type="ECO:0000256" key="2">
    <source>
        <dbReference type="ARBA" id="ARBA00022448"/>
    </source>
</evidence>